<feature type="compositionally biased region" description="Basic residues" evidence="6">
    <location>
        <begin position="335"/>
        <end position="347"/>
    </location>
</feature>
<dbReference type="GO" id="GO:0031145">
    <property type="term" value="P:anaphase-promoting complex-dependent catabolic process"/>
    <property type="evidence" value="ECO:0007669"/>
    <property type="project" value="TreeGrafter"/>
</dbReference>
<name>A0AA38RG71_9PEZI</name>
<dbReference type="GO" id="GO:0005680">
    <property type="term" value="C:anaphase-promoting complex"/>
    <property type="evidence" value="ECO:0007669"/>
    <property type="project" value="InterPro"/>
</dbReference>
<keyword evidence="2" id="KW-0132">Cell division</keyword>
<dbReference type="Proteomes" id="UP001174694">
    <property type="component" value="Unassembled WGS sequence"/>
</dbReference>
<sequence length="1988" mass="220471">MASVRSLGAHQPTGLQHAISQNLLPHEPPADSYTWEVTPTDAGGDGENEGEDELLTVGNCVLWSRGGVFRKSFNFDVENESVTQALLTYFPMSEEHSSPNFKADGTTLMPDSQFEQEKTSYAKALVVFLRTQAHIWFLSGTSYVVHMPFEVESACAAPYGVIIQRKFKTDNVAPISLKFPRVPPNSFVSSHLSPPSQRRSTAGSAFSIEGLGNPKTLPLRLSSTLENMFDAPLEASDSHWPRLVSLTEPLLELGLVVAHPEKPSKDSRRRSSIRSPFLDPAEEILHIETIEEPGKSRANIDDALVLAVTVNRETSMYSVWRLTYIRNEDLFASRHKKPKAKAARRRSSMQPGIPSGATTPMPPTTRESFGAPMPGKKSRKSEKMEKSIEMALSLEPENGGELTRRQSRRVSSLLARADLSASHERAGFAEPPLASSQGAERRNMSNAAHRGRLSGGYGRGSMGGTYGHNLNNLNSLLEAPVDDLLDELRSGGDFEAFHDLDLDNHGFDGLTREILLTKIHTVPMDNANVRYSLSDKPARTQSKVFVVAGPPYAFDEQGRRYVLVGIQDPVDKRLQLLTLYLEKQRRFDLAVQAGKKATPTGSEYTKITPGVLRRAQNVVDSCKVSDGSQSSIMILSENMAGHREISIQAPWSPVVTITLPRLFLDNLNSLDYTGKHVNREVRGRKSLDAQFSSTHVEALLHSRPRGVIDIRDKQGLVHRIKIQLQPTSPQTRKILAVCRSILPTSYGEKMLAGWWHIMKWLPEQGEDIADCEWSSLVIELFALYLALGHSDSSTIKYDSQRPPRRRARVSDVPTMLNWDAMQTFDTPNASACPTWMASHAWRWLGDEGHIATGEKDGDSQKESFVSAHVRYAKQYLASEQGQVALGPAGYLPTALNRSPESRRRAAWSIASALHLLLEEQKLNVMSPEYLSPGRADLRVVLCQIGRWLRWRDFTALHELGIQSDVDTRQESELEINPPLPDSPSLTSVFDWIQSHLAGNKSASIPTLAEIYSTANQETVKEADKARRWGTVTPRTLMFEKFFASLKPSGSHVEFVEAMRACGFTIEVLETLPEAVLAPLQDAIFLCQPRPPPSWGKDLLALVNRSDMALVLEPDRVRQTLPVNVTTSSHAATWDFHMVCTSIDDVNSVGYDEGEGTERQAVVRALFKDDRRLNEAQNLLCTHRQRVVRLNPEPHWTEPEYLEKQKELVTTVATGTLAVPAGRGLLYYNLRYPLLTQKFFIGGFNLSCLVKPANNTVGVEKTLFNEEKVNWAFFHQGVAAGLAISSQAKGIDTSWILYNKPGQDLNNRHAGFLLALGLNGHLKSVAKWVAFKYLTPKHTMTSIGLLLGLAASYIGTMDSLITRLLSVHVTRMLPRGAAELNLSHYTQTTGIMGIGLLYCNSQHRRMSEVMMSEIEYDEDEDDEDPLRNEGYRLAAGFALGFINLGKGADLKGLHDMRLTEKLLTLASSTKKIELVNDLDRSAAGAVVAIALMFMKSEDHIVARKVDVPDSLLQFGYVRPDLLLLRTLAKNLIMWSKIRPTFEWMRANLPKELRWRYKLGGAHTLRSKDMPFYSILAGLCFSIGLRYAGSANIQVRDLLVHYLDQFIRIVRIDADTPDAQLARGNACMCMDVVALSAAAVMAGTGDIMVLRRLRSLHGRNDAHTTYGSHMAAHLAVGALFLGCGTATFSTSNLAIAALIVSFYPVFPADVQDNRSHLQAFRHFWVLATDLRCLVTKNITTSQPVSVPVLIKMRSSAVSLANDDDASGALKQETVIRKHTPCLLPPLEDIISIRTDATAQGYWNLELDFTQKPELVATFHKDQSLYLRRRPIHEGAFAATIRALGQDALSEAAEKVEPGQGSGSGSALRKKDPLEWVFDQDTLKVLTHAERTAVLDLLSGDSEGAAGSAVDTRLTLEAGMDGWSRESLQGLKLLFEWADKRSLHRDAEVADGQPMRDQPEGEDGESGWWIRDSVVEMLKGKVWLAARAGET</sequence>
<dbReference type="FunFam" id="1.25.10.10:FF:000400">
    <property type="entry name" value="20S cyclosome subunit (APC1/BimE), putative"/>
    <property type="match status" value="1"/>
</dbReference>
<protein>
    <submittedName>
        <fullName evidence="8">Negative regulator of mitosis</fullName>
    </submittedName>
</protein>
<evidence type="ECO:0000256" key="3">
    <source>
        <dbReference type="ARBA" id="ARBA00022737"/>
    </source>
</evidence>
<evidence type="ECO:0000313" key="9">
    <source>
        <dbReference type="Proteomes" id="UP001174694"/>
    </source>
</evidence>
<dbReference type="FunFam" id="1.25.10.10:FF:000283">
    <property type="entry name" value="Anaphase-promoting complex subunit 1"/>
    <property type="match status" value="1"/>
</dbReference>
<dbReference type="GO" id="GO:0007091">
    <property type="term" value="P:metaphase/anaphase transition of mitotic cell cycle"/>
    <property type="evidence" value="ECO:0007669"/>
    <property type="project" value="TreeGrafter"/>
</dbReference>
<evidence type="ECO:0000256" key="4">
    <source>
        <dbReference type="ARBA" id="ARBA00022776"/>
    </source>
</evidence>
<dbReference type="EMBL" id="JANBVO010000014">
    <property type="protein sequence ID" value="KAJ9145493.1"/>
    <property type="molecule type" value="Genomic_DNA"/>
</dbReference>
<dbReference type="PANTHER" id="PTHR12827">
    <property type="entry name" value="MEIOTIC CHECKPOINT REGULATOR TSG24 FAMILY MEMBER"/>
    <property type="match status" value="1"/>
</dbReference>
<comment type="similarity">
    <text evidence="1">Belongs to the APC1 family.</text>
</comment>
<feature type="region of interest" description="Disordered" evidence="6">
    <location>
        <begin position="335"/>
        <end position="385"/>
    </location>
</feature>
<evidence type="ECO:0000313" key="8">
    <source>
        <dbReference type="EMBL" id="KAJ9145493.1"/>
    </source>
</evidence>
<accession>A0AA38RG71</accession>
<organism evidence="8 9">
    <name type="scientific">Pleurostoma richardsiae</name>
    <dbReference type="NCBI Taxonomy" id="41990"/>
    <lineage>
        <taxon>Eukaryota</taxon>
        <taxon>Fungi</taxon>
        <taxon>Dikarya</taxon>
        <taxon>Ascomycota</taxon>
        <taxon>Pezizomycotina</taxon>
        <taxon>Sordariomycetes</taxon>
        <taxon>Sordariomycetidae</taxon>
        <taxon>Calosphaeriales</taxon>
        <taxon>Pleurostomataceae</taxon>
        <taxon>Pleurostoma</taxon>
    </lineage>
</organism>
<dbReference type="GO" id="GO:0070979">
    <property type="term" value="P:protein K11-linked ubiquitination"/>
    <property type="evidence" value="ECO:0007669"/>
    <property type="project" value="TreeGrafter"/>
</dbReference>
<feature type="region of interest" description="Disordered" evidence="6">
    <location>
        <begin position="1943"/>
        <end position="1963"/>
    </location>
</feature>
<evidence type="ECO:0000256" key="6">
    <source>
        <dbReference type="SAM" id="MobiDB-lite"/>
    </source>
</evidence>
<dbReference type="InterPro" id="IPR011989">
    <property type="entry name" value="ARM-like"/>
</dbReference>
<dbReference type="FunFam" id="1.25.10.10:FF:000531">
    <property type="entry name" value="Negative regulator of mitosis"/>
    <property type="match status" value="1"/>
</dbReference>
<dbReference type="GO" id="GO:0051301">
    <property type="term" value="P:cell division"/>
    <property type="evidence" value="ECO:0007669"/>
    <property type="project" value="UniProtKB-KW"/>
</dbReference>
<feature type="region of interest" description="Disordered" evidence="6">
    <location>
        <begin position="431"/>
        <end position="455"/>
    </location>
</feature>
<keyword evidence="5" id="KW-0131">Cell cycle</keyword>
<evidence type="ECO:0000256" key="1">
    <source>
        <dbReference type="ARBA" id="ARBA00010547"/>
    </source>
</evidence>
<keyword evidence="9" id="KW-1185">Reference proteome</keyword>
<dbReference type="Pfam" id="PF12859">
    <property type="entry name" value="ANAPC1"/>
    <property type="match status" value="1"/>
</dbReference>
<dbReference type="GO" id="GO:0060090">
    <property type="term" value="F:molecular adaptor activity"/>
    <property type="evidence" value="ECO:0007669"/>
    <property type="project" value="TreeGrafter"/>
</dbReference>
<dbReference type="InterPro" id="IPR049255">
    <property type="entry name" value="Apc1_N"/>
</dbReference>
<evidence type="ECO:0000256" key="5">
    <source>
        <dbReference type="ARBA" id="ARBA00023306"/>
    </source>
</evidence>
<comment type="caution">
    <text evidence="8">The sequence shown here is derived from an EMBL/GenBank/DDBJ whole genome shotgun (WGS) entry which is preliminary data.</text>
</comment>
<evidence type="ECO:0000256" key="2">
    <source>
        <dbReference type="ARBA" id="ARBA00022618"/>
    </source>
</evidence>
<dbReference type="Gene3D" id="1.25.10.10">
    <property type="entry name" value="Leucine-rich Repeat Variant"/>
    <property type="match status" value="3"/>
</dbReference>
<feature type="compositionally biased region" description="Polar residues" evidence="6">
    <location>
        <begin position="187"/>
        <end position="204"/>
    </location>
</feature>
<evidence type="ECO:0000259" key="7">
    <source>
        <dbReference type="Pfam" id="PF12859"/>
    </source>
</evidence>
<keyword evidence="3" id="KW-0677">Repeat</keyword>
<feature type="region of interest" description="Disordered" evidence="6">
    <location>
        <begin position="187"/>
        <end position="209"/>
    </location>
</feature>
<proteinExistence type="inferred from homology"/>
<dbReference type="PANTHER" id="PTHR12827:SF3">
    <property type="entry name" value="ANAPHASE-PROMOTING COMPLEX SUBUNIT 1"/>
    <property type="match status" value="1"/>
</dbReference>
<dbReference type="InterPro" id="IPR024990">
    <property type="entry name" value="Apc1"/>
</dbReference>
<feature type="domain" description="Anaphase-promoting complex subunit 1 N-terminal" evidence="7">
    <location>
        <begin position="30"/>
        <end position="780"/>
    </location>
</feature>
<gene>
    <name evidence="8" type="ORF">NKR23_g5258</name>
</gene>
<reference evidence="8" key="1">
    <citation type="submission" date="2022-07" db="EMBL/GenBank/DDBJ databases">
        <title>Fungi with potential for degradation of polypropylene.</title>
        <authorList>
            <person name="Gostincar C."/>
        </authorList>
    </citation>
    <scope>NUCLEOTIDE SEQUENCE</scope>
    <source>
        <strain evidence="8">EXF-13308</strain>
    </source>
</reference>
<keyword evidence="4" id="KW-0498">Mitosis</keyword>